<evidence type="ECO:0000313" key="3">
    <source>
        <dbReference type="EMBL" id="TXL69613.1"/>
    </source>
</evidence>
<evidence type="ECO:0000256" key="1">
    <source>
        <dbReference type="ARBA" id="ARBA00022723"/>
    </source>
</evidence>
<dbReference type="InterPro" id="IPR037523">
    <property type="entry name" value="VOC_core"/>
</dbReference>
<dbReference type="InterPro" id="IPR029068">
    <property type="entry name" value="Glyas_Bleomycin-R_OHBP_Dase"/>
</dbReference>
<dbReference type="SUPFAM" id="SSF54593">
    <property type="entry name" value="Glyoxalase/Bleomycin resistance protein/Dihydroxybiphenyl dioxygenase"/>
    <property type="match status" value="1"/>
</dbReference>
<comment type="caution">
    <text evidence="3">The sequence shown here is derived from an EMBL/GenBank/DDBJ whole genome shotgun (WGS) entry which is preliminary data.</text>
</comment>
<dbReference type="GO" id="GO:0046491">
    <property type="term" value="P:L-methylmalonyl-CoA metabolic process"/>
    <property type="evidence" value="ECO:0007669"/>
    <property type="project" value="TreeGrafter"/>
</dbReference>
<reference evidence="3 4" key="1">
    <citation type="submission" date="2019-06" db="EMBL/GenBank/DDBJ databases">
        <title>New taxonomy in bacterial strain CC-CFT640, isolated from vineyard.</title>
        <authorList>
            <person name="Lin S.-Y."/>
            <person name="Tsai C.-F."/>
            <person name="Young C.-C."/>
        </authorList>
    </citation>
    <scope>NUCLEOTIDE SEQUENCE [LARGE SCALE GENOMIC DNA]</scope>
    <source>
        <strain evidence="3 4">CC-CFT640</strain>
    </source>
</reference>
<dbReference type="Proteomes" id="UP000321638">
    <property type="component" value="Unassembled WGS sequence"/>
</dbReference>
<sequence>MIHGLDHVVLATRDLDAAVGAYETLLGRRCDWQGNGDGLAYAWFPLANVSLVIVAPAGSGTMADWIEDRLNVAGEGLAGAVFAVTSLDAAQRIAGRRGLPVSDTTTLNLVHRATGEALAVAAAWLSPQATHGVRLALAERTQPGAGMDGGSAAIGRLDHMVIHSQNPERAVALYGGRLSLDLRLDLTSADWGLRLLYFRCADVIVEISHFLATRASDDPDMLWGLAWRAADIGAAQAQLAQAGIAVSDIRPGRRPGTRVFTVRDNRARVPTLVIGSTAAPR</sequence>
<organism evidence="3 4">
    <name type="scientific">Vineibacter terrae</name>
    <dbReference type="NCBI Taxonomy" id="2586908"/>
    <lineage>
        <taxon>Bacteria</taxon>
        <taxon>Pseudomonadati</taxon>
        <taxon>Pseudomonadota</taxon>
        <taxon>Alphaproteobacteria</taxon>
        <taxon>Hyphomicrobiales</taxon>
        <taxon>Vineibacter</taxon>
    </lineage>
</organism>
<dbReference type="RefSeq" id="WP_147852260.1">
    <property type="nucleotide sequence ID" value="NZ_VDUZ01000076.1"/>
</dbReference>
<gene>
    <name evidence="3" type="ORF">FHP25_38115</name>
</gene>
<dbReference type="PANTHER" id="PTHR43048">
    <property type="entry name" value="METHYLMALONYL-COA EPIMERASE"/>
    <property type="match status" value="1"/>
</dbReference>
<dbReference type="PROSITE" id="PS51819">
    <property type="entry name" value="VOC"/>
    <property type="match status" value="2"/>
</dbReference>
<dbReference type="InterPro" id="IPR025870">
    <property type="entry name" value="Glyoxalase-like_dom"/>
</dbReference>
<evidence type="ECO:0000259" key="2">
    <source>
        <dbReference type="PROSITE" id="PS51819"/>
    </source>
</evidence>
<feature type="domain" description="VOC" evidence="2">
    <location>
        <begin position="4"/>
        <end position="140"/>
    </location>
</feature>
<dbReference type="Gene3D" id="3.10.180.10">
    <property type="entry name" value="2,3-Dihydroxybiphenyl 1,2-Dioxygenase, domain 1"/>
    <property type="match status" value="2"/>
</dbReference>
<dbReference type="GO" id="GO:0004493">
    <property type="term" value="F:methylmalonyl-CoA epimerase activity"/>
    <property type="evidence" value="ECO:0007669"/>
    <property type="project" value="TreeGrafter"/>
</dbReference>
<dbReference type="Pfam" id="PF13468">
    <property type="entry name" value="Glyoxalase_3"/>
    <property type="match status" value="1"/>
</dbReference>
<name>A0A5C8P797_9HYPH</name>
<keyword evidence="1" id="KW-0479">Metal-binding</keyword>
<protein>
    <submittedName>
        <fullName evidence="3">Glyoxalase</fullName>
    </submittedName>
</protein>
<feature type="domain" description="VOC" evidence="2">
    <location>
        <begin position="156"/>
        <end position="275"/>
    </location>
</feature>
<dbReference type="InterPro" id="IPR004360">
    <property type="entry name" value="Glyas_Fos-R_dOase_dom"/>
</dbReference>
<dbReference type="GO" id="GO:0046872">
    <property type="term" value="F:metal ion binding"/>
    <property type="evidence" value="ECO:0007669"/>
    <property type="project" value="UniProtKB-KW"/>
</dbReference>
<dbReference type="AlphaFoldDB" id="A0A5C8P797"/>
<dbReference type="OrthoDB" id="4373689at2"/>
<dbReference type="EMBL" id="VDUZ01000076">
    <property type="protein sequence ID" value="TXL69613.1"/>
    <property type="molecule type" value="Genomic_DNA"/>
</dbReference>
<dbReference type="PANTHER" id="PTHR43048:SF3">
    <property type="entry name" value="METHYLMALONYL-COA EPIMERASE, MITOCHONDRIAL"/>
    <property type="match status" value="1"/>
</dbReference>
<evidence type="ECO:0000313" key="4">
    <source>
        <dbReference type="Proteomes" id="UP000321638"/>
    </source>
</evidence>
<proteinExistence type="predicted"/>
<keyword evidence="4" id="KW-1185">Reference proteome</keyword>
<dbReference type="Pfam" id="PF00903">
    <property type="entry name" value="Glyoxalase"/>
    <property type="match status" value="1"/>
</dbReference>
<dbReference type="InterPro" id="IPR051785">
    <property type="entry name" value="MMCE/EMCE_epimerase"/>
</dbReference>
<accession>A0A5C8P797</accession>